<dbReference type="InterPro" id="IPR036259">
    <property type="entry name" value="MFS_trans_sf"/>
</dbReference>
<dbReference type="GO" id="GO:0016020">
    <property type="term" value="C:membrane"/>
    <property type="evidence" value="ECO:0007669"/>
    <property type="project" value="TreeGrafter"/>
</dbReference>
<dbReference type="InterPro" id="IPR051788">
    <property type="entry name" value="MFS_Transporter"/>
</dbReference>
<evidence type="ECO:0000256" key="5">
    <source>
        <dbReference type="ARBA" id="ARBA00022989"/>
    </source>
</evidence>
<dbReference type="RefSeq" id="WP_070078690.1">
    <property type="nucleotide sequence ID" value="NZ_CP017415.1"/>
</dbReference>
<accession>A0A1D8IP96</accession>
<reference evidence="9" key="1">
    <citation type="submission" date="2016-09" db="EMBL/GenBank/DDBJ databases">
        <title>Acidihalobacter prosperus F5.</title>
        <authorList>
            <person name="Khaleque H.N."/>
            <person name="Ramsay J.P."/>
            <person name="Kaksonen A.H."/>
            <person name="Boxall N.J."/>
            <person name="Watkin E.L.J."/>
        </authorList>
    </citation>
    <scope>NUCLEOTIDE SEQUENCE [LARGE SCALE GENOMIC DNA]</scope>
    <source>
        <strain evidence="9">F5</strain>
    </source>
</reference>
<dbReference type="GO" id="GO:0012505">
    <property type="term" value="C:endomembrane system"/>
    <property type="evidence" value="ECO:0007669"/>
    <property type="project" value="UniProtKB-SubCell"/>
</dbReference>
<evidence type="ECO:0000256" key="7">
    <source>
        <dbReference type="SAM" id="Phobius"/>
    </source>
</evidence>
<evidence type="ECO:0000313" key="8">
    <source>
        <dbReference type="EMBL" id="AOU98328.1"/>
    </source>
</evidence>
<keyword evidence="4 7" id="KW-0812">Transmembrane</keyword>
<feature type="transmembrane region" description="Helical" evidence="7">
    <location>
        <begin position="265"/>
        <end position="284"/>
    </location>
</feature>
<feature type="transmembrane region" description="Helical" evidence="7">
    <location>
        <begin position="74"/>
        <end position="92"/>
    </location>
</feature>
<dbReference type="PANTHER" id="PTHR23514">
    <property type="entry name" value="BYPASS OF STOP CODON PROTEIN 6"/>
    <property type="match status" value="1"/>
</dbReference>
<evidence type="ECO:0000256" key="1">
    <source>
        <dbReference type="ARBA" id="ARBA00004127"/>
    </source>
</evidence>
<keyword evidence="3" id="KW-0813">Transport</keyword>
<dbReference type="Gene3D" id="1.20.1250.20">
    <property type="entry name" value="MFS general substrate transporter like domains"/>
    <property type="match status" value="2"/>
</dbReference>
<comment type="similarity">
    <text evidence="2">Belongs to the major facilitator superfamily.</text>
</comment>
<feature type="transmembrane region" description="Helical" evidence="7">
    <location>
        <begin position="236"/>
        <end position="253"/>
    </location>
</feature>
<feature type="transmembrane region" description="Helical" evidence="7">
    <location>
        <begin position="126"/>
        <end position="153"/>
    </location>
</feature>
<keyword evidence="9" id="KW-1185">Reference proteome</keyword>
<organism evidence="8 9">
    <name type="scientific">Acidihalobacter yilgarnensis</name>
    <dbReference type="NCBI Taxonomy" id="2819280"/>
    <lineage>
        <taxon>Bacteria</taxon>
        <taxon>Pseudomonadati</taxon>
        <taxon>Pseudomonadota</taxon>
        <taxon>Gammaproteobacteria</taxon>
        <taxon>Chromatiales</taxon>
        <taxon>Ectothiorhodospiraceae</taxon>
        <taxon>Acidihalobacter</taxon>
    </lineage>
</organism>
<dbReference type="SUPFAM" id="SSF103473">
    <property type="entry name" value="MFS general substrate transporter"/>
    <property type="match status" value="1"/>
</dbReference>
<feature type="transmembrane region" description="Helical" evidence="7">
    <location>
        <begin position="348"/>
        <end position="370"/>
    </location>
</feature>
<sequence length="379" mass="39936">MKRGTTATYLAGFLQGSAFVLIPALGPTLRQAPYHLSNTVYGLLYAPEIIGAIIAALAAGTLHKRLGSNGLFRLGALFNAAAMALLVAAYFLRGPSVVISLLFETLMLGIGFGLTNASINRAASLLFAGTAAAAVTLLNAVIGAATAISPMILVGFQHALIWSVWPCLLFALWLFILAFPQVNDDERELGGLSAWRKTMIPFAVAVLIYAVCEGSFGSWANILISVNRKLPPADGAFALSLFWGGMTMARFILGAIPDTILPRRVVLLLAPIGMAACFLIAPHLQSAAGLISIFAAAGFACGIYYPYTMAYGIASHGKEGTQMAGLLVGALMIGEGLGSFGLGPLQQVISLGTIYSLSAIWSVPLFFLAWHISRKPQND</sequence>
<feature type="transmembrane region" description="Helical" evidence="7">
    <location>
        <begin position="200"/>
        <end position="224"/>
    </location>
</feature>
<evidence type="ECO:0000256" key="6">
    <source>
        <dbReference type="ARBA" id="ARBA00023136"/>
    </source>
</evidence>
<comment type="subcellular location">
    <subcellularLocation>
        <location evidence="1">Endomembrane system</location>
        <topology evidence="1">Multi-pass membrane protein</topology>
    </subcellularLocation>
</comment>
<dbReference type="Pfam" id="PF07690">
    <property type="entry name" value="MFS_1"/>
    <property type="match status" value="1"/>
</dbReference>
<dbReference type="GO" id="GO:0022857">
    <property type="term" value="F:transmembrane transporter activity"/>
    <property type="evidence" value="ECO:0007669"/>
    <property type="project" value="InterPro"/>
</dbReference>
<feature type="transmembrane region" description="Helical" evidence="7">
    <location>
        <begin position="42"/>
        <end position="62"/>
    </location>
</feature>
<protein>
    <submittedName>
        <fullName evidence="8">MFS transporter</fullName>
    </submittedName>
</protein>
<evidence type="ECO:0000256" key="4">
    <source>
        <dbReference type="ARBA" id="ARBA00022692"/>
    </source>
</evidence>
<name>A0A1D8IP96_9GAMM</name>
<keyword evidence="5 7" id="KW-1133">Transmembrane helix</keyword>
<gene>
    <name evidence="8" type="ORF">BI364_10455</name>
</gene>
<dbReference type="AlphaFoldDB" id="A0A1D8IP96"/>
<proteinExistence type="inferred from homology"/>
<feature type="transmembrane region" description="Helical" evidence="7">
    <location>
        <begin position="98"/>
        <end position="119"/>
    </location>
</feature>
<dbReference type="InterPro" id="IPR011701">
    <property type="entry name" value="MFS"/>
</dbReference>
<dbReference type="KEGG" id="aprs:BI364_10455"/>
<keyword evidence="6 7" id="KW-0472">Membrane</keyword>
<evidence type="ECO:0000256" key="3">
    <source>
        <dbReference type="ARBA" id="ARBA00022448"/>
    </source>
</evidence>
<evidence type="ECO:0000256" key="2">
    <source>
        <dbReference type="ARBA" id="ARBA00008335"/>
    </source>
</evidence>
<evidence type="ECO:0000313" key="9">
    <source>
        <dbReference type="Proteomes" id="UP000095401"/>
    </source>
</evidence>
<feature type="transmembrane region" description="Helical" evidence="7">
    <location>
        <begin position="290"/>
        <end position="311"/>
    </location>
</feature>
<feature type="transmembrane region" description="Helical" evidence="7">
    <location>
        <begin position="323"/>
        <end position="342"/>
    </location>
</feature>
<dbReference type="PANTHER" id="PTHR23514:SF3">
    <property type="entry name" value="BYPASS OF STOP CODON PROTEIN 6"/>
    <property type="match status" value="1"/>
</dbReference>
<feature type="transmembrane region" description="Helical" evidence="7">
    <location>
        <begin position="159"/>
        <end position="179"/>
    </location>
</feature>
<dbReference type="Proteomes" id="UP000095401">
    <property type="component" value="Chromosome"/>
</dbReference>
<dbReference type="EMBL" id="CP017415">
    <property type="protein sequence ID" value="AOU98328.1"/>
    <property type="molecule type" value="Genomic_DNA"/>
</dbReference>